<feature type="compositionally biased region" description="Acidic residues" evidence="1">
    <location>
        <begin position="329"/>
        <end position="343"/>
    </location>
</feature>
<feature type="region of interest" description="Disordered" evidence="1">
    <location>
        <begin position="293"/>
        <end position="358"/>
    </location>
</feature>
<evidence type="ECO:0008006" key="4">
    <source>
        <dbReference type="Google" id="ProtNLM"/>
    </source>
</evidence>
<protein>
    <recommendedName>
        <fullName evidence="4">F-box domain-containing protein</fullName>
    </recommendedName>
</protein>
<reference evidence="3" key="2">
    <citation type="submission" date="2009-11" db="EMBL/GenBank/DDBJ databases">
        <title>The Genome Sequence of Allomyces macrogynus strain ATCC 38327.</title>
        <authorList>
            <consortium name="The Broad Institute Genome Sequencing Platform"/>
            <person name="Russ C."/>
            <person name="Cuomo C."/>
            <person name="Shea T."/>
            <person name="Young S.K."/>
            <person name="Zeng Q."/>
            <person name="Koehrsen M."/>
            <person name="Haas B."/>
            <person name="Borodovsky M."/>
            <person name="Guigo R."/>
            <person name="Alvarado L."/>
            <person name="Berlin A."/>
            <person name="Borenstein D."/>
            <person name="Chen Z."/>
            <person name="Engels R."/>
            <person name="Freedman E."/>
            <person name="Gellesch M."/>
            <person name="Goldberg J."/>
            <person name="Griggs A."/>
            <person name="Gujja S."/>
            <person name="Heiman D."/>
            <person name="Hepburn T."/>
            <person name="Howarth C."/>
            <person name="Jen D."/>
            <person name="Larson L."/>
            <person name="Lewis B."/>
            <person name="Mehta T."/>
            <person name="Park D."/>
            <person name="Pearson M."/>
            <person name="Roberts A."/>
            <person name="Saif S."/>
            <person name="Shenoy N."/>
            <person name="Sisk P."/>
            <person name="Stolte C."/>
            <person name="Sykes S."/>
            <person name="Walk T."/>
            <person name="White J."/>
            <person name="Yandava C."/>
            <person name="Burger G."/>
            <person name="Gray M.W."/>
            <person name="Holland P.W.H."/>
            <person name="King N."/>
            <person name="Lang F.B.F."/>
            <person name="Roger A.J."/>
            <person name="Ruiz-Trillo I."/>
            <person name="Lander E."/>
            <person name="Nusbaum C."/>
        </authorList>
    </citation>
    <scope>NUCLEOTIDE SEQUENCE [LARGE SCALE GENOMIC DNA]</scope>
    <source>
        <strain evidence="3">ATCC 38327</strain>
    </source>
</reference>
<dbReference type="eggNOG" id="KOG1947">
    <property type="taxonomic scope" value="Eukaryota"/>
</dbReference>
<name>A0A0L0S6D5_ALLM3</name>
<dbReference type="EMBL" id="GG745332">
    <property type="protein sequence ID" value="KNE58163.1"/>
    <property type="molecule type" value="Genomic_DNA"/>
</dbReference>
<dbReference type="Gene3D" id="3.80.10.10">
    <property type="entry name" value="Ribonuclease Inhibitor"/>
    <property type="match status" value="3"/>
</dbReference>
<proteinExistence type="predicted"/>
<sequence>MGRARNVAADFALLRDDQDLKKAMTTVPPLKDMCIRALSEHIDDVEALGDVSDETRRKLARILCKKRALDASVLPLFTGWEITNLTLFDCTKLDADTLAMIARLCPNMRSLHLAFCGRTADSTVAAWGQAWSDSLEELSLNGPYLVRDAAWAEFFASVGGRLTKLHLDYPAKLGPVGVAALVDAQSDSRFPLRDLALMHGDALDEKCIPLLAQFVNLDKVNLLHSGQAVTDQHVLALFRNLHNLRAFLISHAPQISDETLFALRWRHATLDHLHFEAVESFTPGGVLSWLSGTWPPVQPRAEGEEEDDESAAAPAGPAPAPLGANGVEEPMDVDGPESDEDGSVFEGNGQNPDELPAPADEEVPALTEADIAELTQPAPPLHLSTLVLTRCRGLNTDLAITPLLRATCGTLETLGLNWLDWLTPAALLPLVEHTRRQDAAGPGAPNLKVVDLSWVRCVDDPTLEMLVSQLPLTEVKTFGCHKLSPVVATRAWTNIDGESVAVIGSEFTEV</sequence>
<evidence type="ECO:0000313" key="3">
    <source>
        <dbReference type="Proteomes" id="UP000054350"/>
    </source>
</evidence>
<dbReference type="SUPFAM" id="SSF52047">
    <property type="entry name" value="RNI-like"/>
    <property type="match status" value="1"/>
</dbReference>
<dbReference type="GO" id="GO:0031146">
    <property type="term" value="P:SCF-dependent proteasomal ubiquitin-dependent protein catabolic process"/>
    <property type="evidence" value="ECO:0007669"/>
    <property type="project" value="TreeGrafter"/>
</dbReference>
<dbReference type="PANTHER" id="PTHR13318:SF95">
    <property type="entry name" value="F-BOX PROTEIN YLR352W"/>
    <property type="match status" value="1"/>
</dbReference>
<evidence type="ECO:0000313" key="2">
    <source>
        <dbReference type="EMBL" id="KNE58163.1"/>
    </source>
</evidence>
<dbReference type="STRING" id="578462.A0A0L0S6D5"/>
<accession>A0A0L0S6D5</accession>
<organism evidence="2 3">
    <name type="scientific">Allomyces macrogynus (strain ATCC 38327)</name>
    <name type="common">Allomyces javanicus var. macrogynus</name>
    <dbReference type="NCBI Taxonomy" id="578462"/>
    <lineage>
        <taxon>Eukaryota</taxon>
        <taxon>Fungi</taxon>
        <taxon>Fungi incertae sedis</taxon>
        <taxon>Blastocladiomycota</taxon>
        <taxon>Blastocladiomycetes</taxon>
        <taxon>Blastocladiales</taxon>
        <taxon>Blastocladiaceae</taxon>
        <taxon>Allomyces</taxon>
    </lineage>
</organism>
<dbReference type="PANTHER" id="PTHR13318">
    <property type="entry name" value="PARTNER OF PAIRED, ISOFORM B-RELATED"/>
    <property type="match status" value="1"/>
</dbReference>
<dbReference type="OrthoDB" id="421226at2759"/>
<keyword evidence="3" id="KW-1185">Reference proteome</keyword>
<reference evidence="2 3" key="1">
    <citation type="submission" date="2009-11" db="EMBL/GenBank/DDBJ databases">
        <title>Annotation of Allomyces macrogynus ATCC 38327.</title>
        <authorList>
            <consortium name="The Broad Institute Genome Sequencing Platform"/>
            <person name="Russ C."/>
            <person name="Cuomo C."/>
            <person name="Burger G."/>
            <person name="Gray M.W."/>
            <person name="Holland P.W.H."/>
            <person name="King N."/>
            <person name="Lang F.B.F."/>
            <person name="Roger A.J."/>
            <person name="Ruiz-Trillo I."/>
            <person name="Young S.K."/>
            <person name="Zeng Q."/>
            <person name="Gargeya S."/>
            <person name="Fitzgerald M."/>
            <person name="Haas B."/>
            <person name="Abouelleil A."/>
            <person name="Alvarado L."/>
            <person name="Arachchi H.M."/>
            <person name="Berlin A."/>
            <person name="Chapman S.B."/>
            <person name="Gearin G."/>
            <person name="Goldberg J."/>
            <person name="Griggs A."/>
            <person name="Gujja S."/>
            <person name="Hansen M."/>
            <person name="Heiman D."/>
            <person name="Howarth C."/>
            <person name="Larimer J."/>
            <person name="Lui A."/>
            <person name="MacDonald P.J.P."/>
            <person name="McCowen C."/>
            <person name="Montmayeur A."/>
            <person name="Murphy C."/>
            <person name="Neiman D."/>
            <person name="Pearson M."/>
            <person name="Priest M."/>
            <person name="Roberts A."/>
            <person name="Saif S."/>
            <person name="Shea T."/>
            <person name="Sisk P."/>
            <person name="Stolte C."/>
            <person name="Sykes S."/>
            <person name="Wortman J."/>
            <person name="Nusbaum C."/>
            <person name="Birren B."/>
        </authorList>
    </citation>
    <scope>NUCLEOTIDE SEQUENCE [LARGE SCALE GENOMIC DNA]</scope>
    <source>
        <strain evidence="2 3">ATCC 38327</strain>
    </source>
</reference>
<dbReference type="InterPro" id="IPR032675">
    <property type="entry name" value="LRR_dom_sf"/>
</dbReference>
<dbReference type="VEuPathDB" id="FungiDB:AMAG_04978"/>
<dbReference type="Proteomes" id="UP000054350">
    <property type="component" value="Unassembled WGS sequence"/>
</dbReference>
<dbReference type="AlphaFoldDB" id="A0A0L0S6D5"/>
<evidence type="ECO:0000256" key="1">
    <source>
        <dbReference type="SAM" id="MobiDB-lite"/>
    </source>
</evidence>
<gene>
    <name evidence="2" type="ORF">AMAG_04978</name>
</gene>
<dbReference type="GO" id="GO:0019005">
    <property type="term" value="C:SCF ubiquitin ligase complex"/>
    <property type="evidence" value="ECO:0007669"/>
    <property type="project" value="TreeGrafter"/>
</dbReference>